<comment type="caution">
    <text evidence="3">The sequence shown here is derived from an EMBL/GenBank/DDBJ whole genome shotgun (WGS) entry which is preliminary data.</text>
</comment>
<evidence type="ECO:0000313" key="3">
    <source>
        <dbReference type="EMBL" id="PPQ71588.1"/>
    </source>
</evidence>
<feature type="compositionally biased region" description="Low complexity" evidence="2">
    <location>
        <begin position="357"/>
        <end position="368"/>
    </location>
</feature>
<keyword evidence="1" id="KW-0175">Coiled coil</keyword>
<feature type="compositionally biased region" description="Low complexity" evidence="2">
    <location>
        <begin position="1"/>
        <end position="23"/>
    </location>
</feature>
<organism evidence="3 4">
    <name type="scientific">Gymnopilus dilepis</name>
    <dbReference type="NCBI Taxonomy" id="231916"/>
    <lineage>
        <taxon>Eukaryota</taxon>
        <taxon>Fungi</taxon>
        <taxon>Dikarya</taxon>
        <taxon>Basidiomycota</taxon>
        <taxon>Agaricomycotina</taxon>
        <taxon>Agaricomycetes</taxon>
        <taxon>Agaricomycetidae</taxon>
        <taxon>Agaricales</taxon>
        <taxon>Agaricineae</taxon>
        <taxon>Hymenogastraceae</taxon>
        <taxon>Gymnopilus</taxon>
    </lineage>
</organism>
<feature type="region of interest" description="Disordered" evidence="2">
    <location>
        <begin position="352"/>
        <end position="393"/>
    </location>
</feature>
<proteinExistence type="predicted"/>
<evidence type="ECO:0000256" key="1">
    <source>
        <dbReference type="SAM" id="Coils"/>
    </source>
</evidence>
<protein>
    <submittedName>
        <fullName evidence="3">Uncharacterized protein</fullName>
    </submittedName>
</protein>
<evidence type="ECO:0000313" key="4">
    <source>
        <dbReference type="Proteomes" id="UP000284706"/>
    </source>
</evidence>
<dbReference type="InParanoid" id="A0A409VZA5"/>
<keyword evidence="4" id="KW-1185">Reference proteome</keyword>
<name>A0A409VZA5_9AGAR</name>
<feature type="coiled-coil region" evidence="1">
    <location>
        <begin position="293"/>
        <end position="330"/>
    </location>
</feature>
<reference evidence="3 4" key="1">
    <citation type="journal article" date="2018" name="Evol. Lett.">
        <title>Horizontal gene cluster transfer increased hallucinogenic mushroom diversity.</title>
        <authorList>
            <person name="Reynolds H.T."/>
            <person name="Vijayakumar V."/>
            <person name="Gluck-Thaler E."/>
            <person name="Korotkin H.B."/>
            <person name="Matheny P.B."/>
            <person name="Slot J.C."/>
        </authorList>
    </citation>
    <scope>NUCLEOTIDE SEQUENCE [LARGE SCALE GENOMIC DNA]</scope>
    <source>
        <strain evidence="3 4">SRW20</strain>
    </source>
</reference>
<sequence length="393" mass="45506">MSHQQPSLPPQSLLLQPLQSQPHPGQPSLPQPAQQIHQPVPQPAQRLRVLPTTLRQPEGAQVPRQYIIPYNDAGILEADSLLRFIAYYTRTVVAIMPEVQIPPQDLHAFHQLLESLLDHCDNAENDLVFICNILQAENVVRRFLALICVANVQAEMVANTAQSPKYIVTIPMLRKMISDLEDIMQSVQLPVMSIANPKLKELQERADARERKPQREQQLEIQDLYLKVEQEHVRVQNLELQHHLQAQHQMQERLQHKMQVEHLQRSQRHLHFQHQQQMQILQELLQQQQSGQLESHQAKQEQLSRLQQALQAQKQEQVQQKMQLQHLLNQPRPHILRLPMEPPIQALTSHFQTHTMQQPQQPPLYQDQNSGSQVQSEHQSQPQPGNNLESADP</sequence>
<feature type="region of interest" description="Disordered" evidence="2">
    <location>
        <begin position="1"/>
        <end position="40"/>
    </location>
</feature>
<dbReference type="AlphaFoldDB" id="A0A409VZA5"/>
<dbReference type="EMBL" id="NHYE01005496">
    <property type="protein sequence ID" value="PPQ71588.1"/>
    <property type="molecule type" value="Genomic_DNA"/>
</dbReference>
<gene>
    <name evidence="3" type="ORF">CVT26_010556</name>
</gene>
<evidence type="ECO:0000256" key="2">
    <source>
        <dbReference type="SAM" id="MobiDB-lite"/>
    </source>
</evidence>
<dbReference type="Proteomes" id="UP000284706">
    <property type="component" value="Unassembled WGS sequence"/>
</dbReference>
<feature type="compositionally biased region" description="Polar residues" evidence="2">
    <location>
        <begin position="369"/>
        <end position="393"/>
    </location>
</feature>
<accession>A0A409VZA5</accession>